<dbReference type="SUPFAM" id="SSF53448">
    <property type="entry name" value="Nucleotide-diphospho-sugar transferases"/>
    <property type="match status" value="1"/>
</dbReference>
<dbReference type="RefSeq" id="WP_379565477.1">
    <property type="nucleotide sequence ID" value="NZ_JBHSQK010000018.1"/>
</dbReference>
<dbReference type="Pfam" id="PF00535">
    <property type="entry name" value="Glycos_transf_2"/>
    <property type="match status" value="1"/>
</dbReference>
<feature type="compositionally biased region" description="Low complexity" evidence="2">
    <location>
        <begin position="317"/>
        <end position="332"/>
    </location>
</feature>
<dbReference type="Gene3D" id="3.90.550.10">
    <property type="entry name" value="Spore Coat Polysaccharide Biosynthesis Protein SpsA, Chain A"/>
    <property type="match status" value="1"/>
</dbReference>
<reference evidence="5" key="1">
    <citation type="journal article" date="2019" name="Int. J. Syst. Evol. Microbiol.">
        <title>The Global Catalogue of Microorganisms (GCM) 10K type strain sequencing project: providing services to taxonomists for standard genome sequencing and annotation.</title>
        <authorList>
            <consortium name="The Broad Institute Genomics Platform"/>
            <consortium name="The Broad Institute Genome Sequencing Center for Infectious Disease"/>
            <person name="Wu L."/>
            <person name="Ma J."/>
        </authorList>
    </citation>
    <scope>NUCLEOTIDE SEQUENCE [LARGE SCALE GENOMIC DNA]</scope>
    <source>
        <strain evidence="5">CGMCC 4.7397</strain>
    </source>
</reference>
<protein>
    <submittedName>
        <fullName evidence="4">Glycosyltransferase family 2 protein</fullName>
    </submittedName>
</protein>
<dbReference type="InterPro" id="IPR001173">
    <property type="entry name" value="Glyco_trans_2-like"/>
</dbReference>
<feature type="compositionally biased region" description="Pro residues" evidence="2">
    <location>
        <begin position="419"/>
        <end position="434"/>
    </location>
</feature>
<accession>A0ABW1I480</accession>
<evidence type="ECO:0000313" key="5">
    <source>
        <dbReference type="Proteomes" id="UP001596119"/>
    </source>
</evidence>
<feature type="domain" description="Glycosyltransferase 2-like" evidence="3">
    <location>
        <begin position="18"/>
        <end position="149"/>
    </location>
</feature>
<dbReference type="PANTHER" id="PTHR48090:SF7">
    <property type="entry name" value="RFBJ PROTEIN"/>
    <property type="match status" value="1"/>
</dbReference>
<dbReference type="InterPro" id="IPR050256">
    <property type="entry name" value="Glycosyltransferase_2"/>
</dbReference>
<feature type="region of interest" description="Disordered" evidence="2">
    <location>
        <begin position="250"/>
        <end position="275"/>
    </location>
</feature>
<evidence type="ECO:0000259" key="3">
    <source>
        <dbReference type="Pfam" id="PF00535"/>
    </source>
</evidence>
<organism evidence="4 5">
    <name type="scientific">Pseudonocardia lutea</name>
    <dbReference type="NCBI Taxonomy" id="2172015"/>
    <lineage>
        <taxon>Bacteria</taxon>
        <taxon>Bacillati</taxon>
        <taxon>Actinomycetota</taxon>
        <taxon>Actinomycetes</taxon>
        <taxon>Pseudonocardiales</taxon>
        <taxon>Pseudonocardiaceae</taxon>
        <taxon>Pseudonocardia</taxon>
    </lineage>
</organism>
<dbReference type="PANTHER" id="PTHR48090">
    <property type="entry name" value="UNDECAPRENYL-PHOSPHATE 4-DEOXY-4-FORMAMIDO-L-ARABINOSE TRANSFERASE-RELATED"/>
    <property type="match status" value="1"/>
</dbReference>
<feature type="region of interest" description="Disordered" evidence="2">
    <location>
        <begin position="317"/>
        <end position="434"/>
    </location>
</feature>
<evidence type="ECO:0000256" key="2">
    <source>
        <dbReference type="SAM" id="MobiDB-lite"/>
    </source>
</evidence>
<keyword evidence="5" id="KW-1185">Reference proteome</keyword>
<dbReference type="CDD" id="cd04179">
    <property type="entry name" value="DPM_DPG-synthase_like"/>
    <property type="match status" value="1"/>
</dbReference>
<evidence type="ECO:0000256" key="1">
    <source>
        <dbReference type="ARBA" id="ARBA00006739"/>
    </source>
</evidence>
<gene>
    <name evidence="4" type="ORF">ACFQH9_09065</name>
</gene>
<feature type="compositionally biased region" description="Low complexity" evidence="2">
    <location>
        <begin position="261"/>
        <end position="275"/>
    </location>
</feature>
<dbReference type="Proteomes" id="UP001596119">
    <property type="component" value="Unassembled WGS sequence"/>
</dbReference>
<proteinExistence type="inferred from homology"/>
<name>A0ABW1I480_9PSEU</name>
<feature type="compositionally biased region" description="Polar residues" evidence="2">
    <location>
        <begin position="340"/>
        <end position="354"/>
    </location>
</feature>
<dbReference type="EMBL" id="JBHSQK010000018">
    <property type="protein sequence ID" value="MFC5948421.1"/>
    <property type="molecule type" value="Genomic_DNA"/>
</dbReference>
<feature type="compositionally biased region" description="Low complexity" evidence="2">
    <location>
        <begin position="380"/>
        <end position="418"/>
    </location>
</feature>
<evidence type="ECO:0000313" key="4">
    <source>
        <dbReference type="EMBL" id="MFC5948421.1"/>
    </source>
</evidence>
<comment type="similarity">
    <text evidence="1">Belongs to the glycosyltransferase 2 family.</text>
</comment>
<comment type="caution">
    <text evidence="4">The sequence shown here is derived from an EMBL/GenBank/DDBJ whole genome shotgun (WGS) entry which is preliminary data.</text>
</comment>
<dbReference type="InterPro" id="IPR029044">
    <property type="entry name" value="Nucleotide-diphossugar_trans"/>
</dbReference>
<feature type="non-terminal residue" evidence="4">
    <location>
        <position position="434"/>
    </location>
</feature>
<feature type="compositionally biased region" description="Basic and acidic residues" evidence="2">
    <location>
        <begin position="250"/>
        <end position="260"/>
    </location>
</feature>
<sequence length="434" mass="44786">MQRSDRRSVQRSDDPTVSVVVPTRNEARNLQVVLPAIAAVRPAVHEVIVVDGNSVDGTVETARRVLPWVRIVEQTRKGKGNAMACGFAAATGDILVMFDADGSADPAEIPAFVAALKAGADFAKGSRFARGGGSDDITLLRRSGNAGLNGVANALFGTRHSDLCYGYNAFWADLLPLLELPPVDAPAPDDGSMLWGDGFEIETVLACRVAAAGLRVTEVPSYERERLFGDTNLRTFADGTRVLRTLAAERRRANRRREEPPAVAAPAVAPQATPEVTPQTAPVTAQVTAQVTAPLTAPVTARFGTTLESAVAGAVNGHANGRAHNGHVNGHARNGHVNGHAQNGHVNGHAQNGSGYARNGHVNGRPSGKADTLPVPPTTEPVQPTASAASAASAASTAPVAPAVQAEPTAQQASAAATPPKPPTPPAATPPAPP</sequence>